<evidence type="ECO:0000313" key="21">
    <source>
        <dbReference type="Proteomes" id="UP000321827"/>
    </source>
</evidence>
<comment type="catalytic activity">
    <reaction evidence="18 19">
        <text>alpha-ribazole 5'-phosphate + adenosylcob(III)inamide-GDP = adenosylcob(III)alamin 5'-phosphate + GMP + H(+)</text>
        <dbReference type="Rhea" id="RHEA:23560"/>
        <dbReference type="ChEBI" id="CHEBI:15378"/>
        <dbReference type="ChEBI" id="CHEBI:57918"/>
        <dbReference type="ChEBI" id="CHEBI:58115"/>
        <dbReference type="ChEBI" id="CHEBI:60487"/>
        <dbReference type="ChEBI" id="CHEBI:60493"/>
        <dbReference type="EC" id="2.7.8.26"/>
    </reaction>
</comment>
<protein>
    <recommendedName>
        <fullName evidence="6 19">Adenosylcobinamide-GDP ribazoletransferase</fullName>
        <ecNumber evidence="5 19">2.7.8.26</ecNumber>
    </recommendedName>
    <alternativeName>
        <fullName evidence="16 19">Cobalamin synthase</fullName>
    </alternativeName>
    <alternativeName>
        <fullName evidence="15 19">Cobalamin-5'-phosphate synthase</fullName>
    </alternativeName>
</protein>
<evidence type="ECO:0000256" key="18">
    <source>
        <dbReference type="ARBA" id="ARBA00049504"/>
    </source>
</evidence>
<keyword evidence="9 19" id="KW-0808">Transferase</keyword>
<evidence type="ECO:0000256" key="10">
    <source>
        <dbReference type="ARBA" id="ARBA00022692"/>
    </source>
</evidence>
<sequence>MMKRLRPFWFALGFLTTLPIPRTGNATAEELRRSVFWYPLVGWVVGGVLVVVAALAGAWPPGVEAAVVLAAWLAVTGMLHLDGLLDSADALLAPRPPGERLKILADVHHGSFALGVGAVFLILKWQAIAAGPGLGALALAPVAARAWILPLLGLFRPARPGGLGAGVRGGAWGWGLLFAAPLALLAPGPAVVAGAWALGFALWASRRLGGGLTGDVYGAAVETTELVFLLAVLFWKAPGPTPG</sequence>
<dbReference type="GO" id="GO:0005886">
    <property type="term" value="C:plasma membrane"/>
    <property type="evidence" value="ECO:0007669"/>
    <property type="project" value="UniProtKB-SubCell"/>
</dbReference>
<reference evidence="20 21" key="1">
    <citation type="submission" date="2019-07" db="EMBL/GenBank/DDBJ databases">
        <title>Whole genome shotgun sequence of Oceanithermus desulfurans NBRC 100063.</title>
        <authorList>
            <person name="Hosoyama A."/>
            <person name="Uohara A."/>
            <person name="Ohji S."/>
            <person name="Ichikawa N."/>
        </authorList>
    </citation>
    <scope>NUCLEOTIDE SEQUENCE [LARGE SCALE GENOMIC DNA]</scope>
    <source>
        <strain evidence="20 21">NBRC 100063</strain>
    </source>
</reference>
<evidence type="ECO:0000256" key="7">
    <source>
        <dbReference type="ARBA" id="ARBA00022475"/>
    </source>
</evidence>
<evidence type="ECO:0000256" key="12">
    <source>
        <dbReference type="ARBA" id="ARBA00022989"/>
    </source>
</evidence>
<feature type="transmembrane region" description="Helical" evidence="19">
    <location>
        <begin position="101"/>
        <end position="123"/>
    </location>
</feature>
<comment type="pathway">
    <text evidence="3 19">Cofactor biosynthesis; adenosylcobalamin biosynthesis; adenosylcobalamin from cob(II)yrinate a,c-diamide: step 7/7.</text>
</comment>
<dbReference type="Proteomes" id="UP000321827">
    <property type="component" value="Unassembled WGS sequence"/>
</dbReference>
<dbReference type="GO" id="GO:0008818">
    <property type="term" value="F:cobalamin 5'-phosphate synthase activity"/>
    <property type="evidence" value="ECO:0007669"/>
    <property type="project" value="UniProtKB-UniRule"/>
</dbReference>
<feature type="transmembrane region" description="Helical" evidence="19">
    <location>
        <begin position="63"/>
        <end position="81"/>
    </location>
</feature>
<dbReference type="AlphaFoldDB" id="A0A511RJH1"/>
<evidence type="ECO:0000256" key="9">
    <source>
        <dbReference type="ARBA" id="ARBA00022679"/>
    </source>
</evidence>
<comment type="function">
    <text evidence="14 19">Joins adenosylcobinamide-GDP and alpha-ribazole to generate adenosylcobalamin (Ado-cobalamin). Also synthesizes adenosylcobalamin 5'-phosphate from adenosylcobinamide-GDP and alpha-ribazole 5'-phosphate.</text>
</comment>
<comment type="subcellular location">
    <subcellularLocation>
        <location evidence="2 19">Cell membrane</location>
        <topology evidence="2 19">Multi-pass membrane protein</topology>
    </subcellularLocation>
</comment>
<comment type="similarity">
    <text evidence="4 19">Belongs to the CobS family.</text>
</comment>
<keyword evidence="13 19" id="KW-0472">Membrane</keyword>
<evidence type="ECO:0000256" key="11">
    <source>
        <dbReference type="ARBA" id="ARBA00022842"/>
    </source>
</evidence>
<dbReference type="InterPro" id="IPR003805">
    <property type="entry name" value="CobS"/>
</dbReference>
<evidence type="ECO:0000256" key="5">
    <source>
        <dbReference type="ARBA" id="ARBA00013200"/>
    </source>
</evidence>
<dbReference type="HAMAP" id="MF_00719">
    <property type="entry name" value="CobS"/>
    <property type="match status" value="1"/>
</dbReference>
<comment type="catalytic activity">
    <reaction evidence="17 19">
        <text>alpha-ribazole + adenosylcob(III)inamide-GDP = adenosylcob(III)alamin + GMP + H(+)</text>
        <dbReference type="Rhea" id="RHEA:16049"/>
        <dbReference type="ChEBI" id="CHEBI:10329"/>
        <dbReference type="ChEBI" id="CHEBI:15378"/>
        <dbReference type="ChEBI" id="CHEBI:18408"/>
        <dbReference type="ChEBI" id="CHEBI:58115"/>
        <dbReference type="ChEBI" id="CHEBI:60487"/>
        <dbReference type="EC" id="2.7.8.26"/>
    </reaction>
</comment>
<feature type="transmembrane region" description="Helical" evidence="19">
    <location>
        <begin position="36"/>
        <end position="56"/>
    </location>
</feature>
<feature type="transmembrane region" description="Helical" evidence="19">
    <location>
        <begin position="216"/>
        <end position="235"/>
    </location>
</feature>
<dbReference type="EC" id="2.7.8.26" evidence="5 19"/>
<proteinExistence type="inferred from homology"/>
<evidence type="ECO:0000313" key="20">
    <source>
        <dbReference type="EMBL" id="GEM89801.1"/>
    </source>
</evidence>
<dbReference type="EMBL" id="BJXN01000007">
    <property type="protein sequence ID" value="GEM89801.1"/>
    <property type="molecule type" value="Genomic_DNA"/>
</dbReference>
<dbReference type="Pfam" id="PF02654">
    <property type="entry name" value="CobS"/>
    <property type="match status" value="1"/>
</dbReference>
<accession>A0A511RJH1</accession>
<gene>
    <name evidence="19 20" type="primary">cobS</name>
    <name evidence="20" type="ORF">ODE01S_12350</name>
</gene>
<comment type="cofactor">
    <cofactor evidence="1 19">
        <name>Mg(2+)</name>
        <dbReference type="ChEBI" id="CHEBI:18420"/>
    </cofactor>
</comment>
<dbReference type="UniPathway" id="UPA00148">
    <property type="reaction ID" value="UER00238"/>
</dbReference>
<comment type="caution">
    <text evidence="20">The sequence shown here is derived from an EMBL/GenBank/DDBJ whole genome shotgun (WGS) entry which is preliminary data.</text>
</comment>
<evidence type="ECO:0000256" key="13">
    <source>
        <dbReference type="ARBA" id="ARBA00023136"/>
    </source>
</evidence>
<evidence type="ECO:0000256" key="1">
    <source>
        <dbReference type="ARBA" id="ARBA00001946"/>
    </source>
</evidence>
<keyword evidence="7 19" id="KW-1003">Cell membrane</keyword>
<dbReference type="GO" id="GO:0009236">
    <property type="term" value="P:cobalamin biosynthetic process"/>
    <property type="evidence" value="ECO:0007669"/>
    <property type="project" value="UniProtKB-UniRule"/>
</dbReference>
<dbReference type="PANTHER" id="PTHR34148">
    <property type="entry name" value="ADENOSYLCOBINAMIDE-GDP RIBAZOLETRANSFERASE"/>
    <property type="match status" value="1"/>
</dbReference>
<name>A0A511RJH1_9DEIN</name>
<evidence type="ECO:0000256" key="6">
    <source>
        <dbReference type="ARBA" id="ARBA00015850"/>
    </source>
</evidence>
<dbReference type="PANTHER" id="PTHR34148:SF1">
    <property type="entry name" value="ADENOSYLCOBINAMIDE-GDP RIBAZOLETRANSFERASE"/>
    <property type="match status" value="1"/>
</dbReference>
<keyword evidence="8 19" id="KW-0169">Cobalamin biosynthesis</keyword>
<keyword evidence="11 19" id="KW-0460">Magnesium</keyword>
<feature type="transmembrane region" description="Helical" evidence="19">
    <location>
        <begin position="135"/>
        <end position="155"/>
    </location>
</feature>
<evidence type="ECO:0000256" key="19">
    <source>
        <dbReference type="HAMAP-Rule" id="MF_00719"/>
    </source>
</evidence>
<evidence type="ECO:0000256" key="4">
    <source>
        <dbReference type="ARBA" id="ARBA00010561"/>
    </source>
</evidence>
<evidence type="ECO:0000256" key="17">
    <source>
        <dbReference type="ARBA" id="ARBA00048623"/>
    </source>
</evidence>
<keyword evidence="10 19" id="KW-0812">Transmembrane</keyword>
<evidence type="ECO:0000256" key="16">
    <source>
        <dbReference type="ARBA" id="ARBA00032853"/>
    </source>
</evidence>
<organism evidence="20 21">
    <name type="scientific">Oceanithermus desulfurans NBRC 100063</name>
    <dbReference type="NCBI Taxonomy" id="1227550"/>
    <lineage>
        <taxon>Bacteria</taxon>
        <taxon>Thermotogati</taxon>
        <taxon>Deinococcota</taxon>
        <taxon>Deinococci</taxon>
        <taxon>Thermales</taxon>
        <taxon>Thermaceae</taxon>
        <taxon>Oceanithermus</taxon>
    </lineage>
</organism>
<feature type="transmembrane region" description="Helical" evidence="19">
    <location>
        <begin position="175"/>
        <end position="204"/>
    </location>
</feature>
<evidence type="ECO:0000256" key="8">
    <source>
        <dbReference type="ARBA" id="ARBA00022573"/>
    </source>
</evidence>
<evidence type="ECO:0000256" key="2">
    <source>
        <dbReference type="ARBA" id="ARBA00004651"/>
    </source>
</evidence>
<evidence type="ECO:0000256" key="15">
    <source>
        <dbReference type="ARBA" id="ARBA00032605"/>
    </source>
</evidence>
<evidence type="ECO:0000256" key="3">
    <source>
        <dbReference type="ARBA" id="ARBA00004663"/>
    </source>
</evidence>
<evidence type="ECO:0000256" key="14">
    <source>
        <dbReference type="ARBA" id="ARBA00025228"/>
    </source>
</evidence>
<keyword evidence="12 19" id="KW-1133">Transmembrane helix</keyword>
<dbReference type="GO" id="GO:0051073">
    <property type="term" value="F:adenosylcobinamide-GDP ribazoletransferase activity"/>
    <property type="evidence" value="ECO:0007669"/>
    <property type="project" value="UniProtKB-UniRule"/>
</dbReference>